<feature type="binding site" evidence="7">
    <location>
        <position position="401"/>
    </location>
    <ligand>
        <name>Zn(2+)</name>
        <dbReference type="ChEBI" id="CHEBI:29105"/>
        <label>2</label>
    </ligand>
</feature>
<keyword evidence="6" id="KW-0464">Manganese</keyword>
<feature type="binding site" evidence="7">
    <location>
        <position position="96"/>
    </location>
    <ligand>
        <name>Zn(2+)</name>
        <dbReference type="ChEBI" id="CHEBI:29105"/>
        <label>1</label>
    </ligand>
</feature>
<feature type="binding site" evidence="7">
    <location>
        <position position="107"/>
    </location>
    <ligand>
        <name>Zn(2+)</name>
        <dbReference type="ChEBI" id="CHEBI:29105"/>
        <label>1</label>
    </ligand>
</feature>
<dbReference type="GO" id="GO:0016813">
    <property type="term" value="F:hydrolase activity, acting on carbon-nitrogen (but not peptide) bonds, in linear amidines"/>
    <property type="evidence" value="ECO:0007669"/>
    <property type="project" value="InterPro"/>
</dbReference>
<dbReference type="AlphaFoldDB" id="A0A437M377"/>
<gene>
    <name evidence="8" type="ORF">EOD42_20350</name>
</gene>
<feature type="binding site" evidence="7">
    <location>
        <position position="107"/>
    </location>
    <ligand>
        <name>Zn(2+)</name>
        <dbReference type="ChEBI" id="CHEBI:29105"/>
        <label>2</label>
    </ligand>
</feature>
<protein>
    <submittedName>
        <fullName evidence="8">Zn-dependent hydrolase</fullName>
    </submittedName>
</protein>
<keyword evidence="9" id="KW-1185">Reference proteome</keyword>
<keyword evidence="5 8" id="KW-0378">Hydrolase</keyword>
<dbReference type="Gene3D" id="3.40.630.10">
    <property type="entry name" value="Zn peptidases"/>
    <property type="match status" value="1"/>
</dbReference>
<dbReference type="PANTHER" id="PTHR32494:SF19">
    <property type="entry name" value="ALLANTOATE DEIMINASE-RELATED"/>
    <property type="match status" value="1"/>
</dbReference>
<proteinExistence type="inferred from homology"/>
<dbReference type="InterPro" id="IPR036264">
    <property type="entry name" value="Bact_exopeptidase_dim_dom"/>
</dbReference>
<dbReference type="Proteomes" id="UP000282957">
    <property type="component" value="Unassembled WGS sequence"/>
</dbReference>
<evidence type="ECO:0000256" key="7">
    <source>
        <dbReference type="PIRSR" id="PIRSR001235-1"/>
    </source>
</evidence>
<name>A0A437M377_9PROT</name>
<keyword evidence="4 7" id="KW-0479">Metal-binding</keyword>
<dbReference type="InterPro" id="IPR002933">
    <property type="entry name" value="Peptidase_M20"/>
</dbReference>
<feature type="binding site" evidence="7">
    <location>
        <position position="142"/>
    </location>
    <ligand>
        <name>Zn(2+)</name>
        <dbReference type="ChEBI" id="CHEBI:29105"/>
        <label>2</label>
    </ligand>
</feature>
<comment type="caution">
    <text evidence="8">The sequence shown here is derived from an EMBL/GenBank/DDBJ whole genome shotgun (WGS) entry which is preliminary data.</text>
</comment>
<dbReference type="Pfam" id="PF01546">
    <property type="entry name" value="Peptidase_M20"/>
    <property type="match status" value="1"/>
</dbReference>
<comment type="subunit">
    <text evidence="3">Homodimer.</text>
</comment>
<evidence type="ECO:0000313" key="9">
    <source>
        <dbReference type="Proteomes" id="UP000282957"/>
    </source>
</evidence>
<accession>A0A437M377</accession>
<organism evidence="8 9">
    <name type="scientific">Rhodovarius crocodyli</name>
    <dbReference type="NCBI Taxonomy" id="1979269"/>
    <lineage>
        <taxon>Bacteria</taxon>
        <taxon>Pseudomonadati</taxon>
        <taxon>Pseudomonadota</taxon>
        <taxon>Alphaproteobacteria</taxon>
        <taxon>Acetobacterales</taxon>
        <taxon>Roseomonadaceae</taxon>
        <taxon>Rhodovarius</taxon>
    </lineage>
</organism>
<comment type="cofactor">
    <cofactor evidence="1">
        <name>Mn(2+)</name>
        <dbReference type="ChEBI" id="CHEBI:29035"/>
    </cofactor>
</comment>
<dbReference type="GO" id="GO:0046872">
    <property type="term" value="F:metal ion binding"/>
    <property type="evidence" value="ECO:0007669"/>
    <property type="project" value="UniProtKB-KW"/>
</dbReference>
<sequence>MPHSAIRMRSAMELNEAVAASETLVQRLLDGVAEIGRDPPGITRDAYGPGESRAHALLAETARGMGMEVSVDAGANLSMVWRAADPAGPPVIIGSHLDSVVQAGNFDGAAGVIAGMGVVAALQAAGVRPRHDIEVLALRCEEAVWFGLGLIGSRCLLGRLPEGALELRHARTGLTLAESIAACGGDPSKLGAPLRVPATIGAYLEAHIEQAPQLIEAGSPIGICLANPGNLRHPHIRITGEEAHTGLPHRFRRDAALAGADLSLSLERLWLAEEAQGRPMAVTIGRFFTPADRHSLTAVSGTFEMSLDLRAYSPDHLAALEPALHRVVAEVEARRGVTIDLGPRSAAAPGPMDPGLIEALAAAAGQGVPRLNSPGSHDANNFAASGVPTGMIMVRNRNGSHNPHEAMDTPDLMAAVGVMAEWLATR</sequence>
<evidence type="ECO:0000256" key="3">
    <source>
        <dbReference type="ARBA" id="ARBA00011738"/>
    </source>
</evidence>
<dbReference type="EMBL" id="SACL01000008">
    <property type="protein sequence ID" value="RVT92082.1"/>
    <property type="molecule type" value="Genomic_DNA"/>
</dbReference>
<evidence type="ECO:0000256" key="4">
    <source>
        <dbReference type="ARBA" id="ARBA00022723"/>
    </source>
</evidence>
<feature type="binding site" evidence="7">
    <location>
        <position position="207"/>
    </location>
    <ligand>
        <name>Zn(2+)</name>
        <dbReference type="ChEBI" id="CHEBI:29105"/>
        <label>1</label>
    </ligand>
</feature>
<dbReference type="SUPFAM" id="SSF55031">
    <property type="entry name" value="Bacterial exopeptidase dimerisation domain"/>
    <property type="match status" value="1"/>
</dbReference>
<dbReference type="PIRSF" id="PIRSF001235">
    <property type="entry name" value="Amidase_carbamoylase"/>
    <property type="match status" value="1"/>
</dbReference>
<comment type="cofactor">
    <cofactor evidence="7">
        <name>Zn(2+)</name>
        <dbReference type="ChEBI" id="CHEBI:29105"/>
    </cofactor>
    <text evidence="7">Binds 2 Zn(2+) ions per subunit.</text>
</comment>
<dbReference type="SUPFAM" id="SSF53187">
    <property type="entry name" value="Zn-dependent exopeptidases"/>
    <property type="match status" value="1"/>
</dbReference>
<evidence type="ECO:0000256" key="2">
    <source>
        <dbReference type="ARBA" id="ARBA00006153"/>
    </source>
</evidence>
<dbReference type="Gene3D" id="3.30.70.360">
    <property type="match status" value="1"/>
</dbReference>
<evidence type="ECO:0000313" key="8">
    <source>
        <dbReference type="EMBL" id="RVT92082.1"/>
    </source>
</evidence>
<keyword evidence="7" id="KW-0862">Zinc</keyword>
<dbReference type="InterPro" id="IPR010158">
    <property type="entry name" value="Amidase_Cbmase"/>
</dbReference>
<dbReference type="PANTHER" id="PTHR32494">
    <property type="entry name" value="ALLANTOATE DEIMINASE-RELATED"/>
    <property type="match status" value="1"/>
</dbReference>
<reference evidence="8 9" key="1">
    <citation type="submission" date="2019-01" db="EMBL/GenBank/DDBJ databases">
        <authorList>
            <person name="Chen W.-M."/>
        </authorList>
    </citation>
    <scope>NUCLEOTIDE SEQUENCE [LARGE SCALE GENOMIC DNA]</scope>
    <source>
        <strain evidence="8 9">CCP-6</strain>
    </source>
</reference>
<evidence type="ECO:0000256" key="1">
    <source>
        <dbReference type="ARBA" id="ARBA00001936"/>
    </source>
</evidence>
<evidence type="ECO:0000256" key="5">
    <source>
        <dbReference type="ARBA" id="ARBA00022801"/>
    </source>
</evidence>
<comment type="similarity">
    <text evidence="2">Belongs to the peptidase M20 family.</text>
</comment>
<evidence type="ECO:0000256" key="6">
    <source>
        <dbReference type="ARBA" id="ARBA00023211"/>
    </source>
</evidence>
<dbReference type="NCBIfam" id="TIGR01879">
    <property type="entry name" value="hydantase"/>
    <property type="match status" value="1"/>
</dbReference>